<keyword evidence="1" id="KW-1133">Transmembrane helix</keyword>
<reference evidence="2" key="1">
    <citation type="submission" date="2016-01" db="EMBL/GenBank/DDBJ databases">
        <title>Complete genome of Planococcus rifietoensis type strain M8.</title>
        <authorList>
            <person name="See-Too W.S."/>
        </authorList>
    </citation>
    <scope>NUCLEOTIDE SEQUENCE [LARGE SCALE GENOMIC DNA]</scope>
    <source>
        <strain evidence="2">M8</strain>
    </source>
</reference>
<dbReference type="AlphaFoldDB" id="A0A0U2YYH0"/>
<feature type="transmembrane region" description="Helical" evidence="1">
    <location>
        <begin position="5"/>
        <end position="26"/>
    </location>
</feature>
<evidence type="ECO:0000256" key="1">
    <source>
        <dbReference type="SAM" id="Phobius"/>
    </source>
</evidence>
<keyword evidence="3" id="KW-1185">Reference proteome</keyword>
<dbReference type="RefSeq" id="WP_058383308.1">
    <property type="nucleotide sequence ID" value="NZ_CP013659.2"/>
</dbReference>
<keyword evidence="1" id="KW-0812">Transmembrane</keyword>
<dbReference type="OrthoDB" id="2428871at2"/>
<gene>
    <name evidence="2" type="ORF">AUC31_15935</name>
</gene>
<keyword evidence="1" id="KW-0472">Membrane</keyword>
<dbReference type="EMBL" id="CP013659">
    <property type="protein sequence ID" value="ALS76606.1"/>
    <property type="molecule type" value="Genomic_DNA"/>
</dbReference>
<accession>A0A0U2YYH0</accession>
<evidence type="ECO:0000313" key="3">
    <source>
        <dbReference type="Proteomes" id="UP000067683"/>
    </source>
</evidence>
<proteinExistence type="predicted"/>
<evidence type="ECO:0000313" key="2">
    <source>
        <dbReference type="EMBL" id="ALS76606.1"/>
    </source>
</evidence>
<sequence length="289" mass="33314">MFRKIVILIITLFFMALIIFTAVMFLKNEETLYTHEDVELSIDKPTFITLGEAQTETDGNVTTDTYPLTFLTLSIGSLAITEETLPNGDILLFDKVENTSWMPFTFSMNRSGVEDAMITRWNEDTMLQQEEETYGTDATRNPFGVIRSADTETLQGNIYVSRGLSLGNGERVQELRHEIYDFPVEEGVMEKSLWLPPKHQSESWMLISSEALFDSPETETNWVQFANDNRRAQFNWLTSDGPRQKMALTDDLRTELAYTIPEDPESAYSEWFEQTSSRFFESMQQYLAE</sequence>
<organism evidence="2 3">
    <name type="scientific">Planococcus rifietoensis</name>
    <dbReference type="NCBI Taxonomy" id="200991"/>
    <lineage>
        <taxon>Bacteria</taxon>
        <taxon>Bacillati</taxon>
        <taxon>Bacillota</taxon>
        <taxon>Bacilli</taxon>
        <taxon>Bacillales</taxon>
        <taxon>Caryophanaceae</taxon>
        <taxon>Planococcus</taxon>
    </lineage>
</organism>
<dbReference type="KEGG" id="prt:AUC31_15935"/>
<protein>
    <submittedName>
        <fullName evidence="2">Uncharacterized protein</fullName>
    </submittedName>
</protein>
<dbReference type="Proteomes" id="UP000067683">
    <property type="component" value="Chromosome"/>
</dbReference>
<name>A0A0U2YYH0_9BACL</name>
<dbReference type="STRING" id="200991.AUC31_15935"/>